<organism evidence="3 4">
    <name type="scientific">Diacronema lutheri</name>
    <name type="common">Unicellular marine alga</name>
    <name type="synonym">Monochrysis lutheri</name>
    <dbReference type="NCBI Taxonomy" id="2081491"/>
    <lineage>
        <taxon>Eukaryota</taxon>
        <taxon>Haptista</taxon>
        <taxon>Haptophyta</taxon>
        <taxon>Pavlovophyceae</taxon>
        <taxon>Pavlovales</taxon>
        <taxon>Pavlovaceae</taxon>
        <taxon>Diacronema</taxon>
    </lineage>
</organism>
<dbReference type="Proteomes" id="UP000751190">
    <property type="component" value="Unassembled WGS sequence"/>
</dbReference>
<reference evidence="3" key="1">
    <citation type="submission" date="2021-05" db="EMBL/GenBank/DDBJ databases">
        <title>The genome of the haptophyte Pavlova lutheri (Diacronema luteri, Pavlovales) - a model for lipid biosynthesis in eukaryotic algae.</title>
        <authorList>
            <person name="Hulatt C.J."/>
            <person name="Posewitz M.C."/>
        </authorList>
    </citation>
    <scope>NUCLEOTIDE SEQUENCE</scope>
    <source>
        <strain evidence="3">NIVA-4/92</strain>
    </source>
</reference>
<feature type="chain" id="PRO_5035194973" evidence="2">
    <location>
        <begin position="22"/>
        <end position="158"/>
    </location>
</feature>
<keyword evidence="4" id="KW-1185">Reference proteome</keyword>
<evidence type="ECO:0000256" key="2">
    <source>
        <dbReference type="SAM" id="SignalP"/>
    </source>
</evidence>
<gene>
    <name evidence="3" type="ORF">KFE25_001842</name>
</gene>
<protein>
    <submittedName>
        <fullName evidence="3">Uncharacterized protein</fullName>
    </submittedName>
</protein>
<accession>A0A8J5XLW8</accession>
<evidence type="ECO:0000313" key="3">
    <source>
        <dbReference type="EMBL" id="KAG8463069.1"/>
    </source>
</evidence>
<proteinExistence type="predicted"/>
<feature type="region of interest" description="Disordered" evidence="1">
    <location>
        <begin position="86"/>
        <end position="119"/>
    </location>
</feature>
<evidence type="ECO:0000313" key="4">
    <source>
        <dbReference type="Proteomes" id="UP000751190"/>
    </source>
</evidence>
<keyword evidence="2" id="KW-0732">Signal</keyword>
<dbReference type="AlphaFoldDB" id="A0A8J5XLW8"/>
<name>A0A8J5XLW8_DIALT</name>
<feature type="signal peptide" evidence="2">
    <location>
        <begin position="1"/>
        <end position="21"/>
    </location>
</feature>
<feature type="compositionally biased region" description="Basic and acidic residues" evidence="1">
    <location>
        <begin position="108"/>
        <end position="119"/>
    </location>
</feature>
<comment type="caution">
    <text evidence="3">The sequence shown here is derived from an EMBL/GenBank/DDBJ whole genome shotgun (WGS) entry which is preliminary data.</text>
</comment>
<evidence type="ECO:0000256" key="1">
    <source>
        <dbReference type="SAM" id="MobiDB-lite"/>
    </source>
</evidence>
<dbReference type="OrthoDB" id="10638863at2759"/>
<feature type="compositionally biased region" description="Basic and acidic residues" evidence="1">
    <location>
        <begin position="86"/>
        <end position="97"/>
    </location>
</feature>
<sequence length="158" mass="17476">MWLPLTVAAVFACACAPCAHAWHGSAGAVPRSSRLAARTRVVLQEVSDGDLSKEFSDLVLKMPRLIDPQRASYEAWRERRAKAAKDSRKSSVVRFEEVDLDDPQTEPRPLDRAPEEKRATPIDFEVDLAAYADGEDAYVVEDIDAENNNAADDYLGSL</sequence>
<dbReference type="EMBL" id="JAGTXO010000018">
    <property type="protein sequence ID" value="KAG8463069.1"/>
    <property type="molecule type" value="Genomic_DNA"/>
</dbReference>